<dbReference type="GO" id="GO:0005886">
    <property type="term" value="C:plasma membrane"/>
    <property type="evidence" value="ECO:0007669"/>
    <property type="project" value="UniProtKB-SubCell"/>
</dbReference>
<evidence type="ECO:0000256" key="1">
    <source>
        <dbReference type="ARBA" id="ARBA00004141"/>
    </source>
</evidence>
<keyword evidence="6 11" id="KW-0874">Quinone</keyword>
<evidence type="ECO:0000256" key="6">
    <source>
        <dbReference type="ARBA" id="ARBA00022719"/>
    </source>
</evidence>
<keyword evidence="3 11" id="KW-0813">Transport</keyword>
<dbReference type="AlphaFoldDB" id="A0A2Z4FKG8"/>
<dbReference type="KEGG" id="bsed:DN745_09040"/>
<dbReference type="EMBL" id="CP030032">
    <property type="protein sequence ID" value="AWV89477.1"/>
    <property type="molecule type" value="Genomic_DNA"/>
</dbReference>
<comment type="function">
    <text evidence="11">NDH-1 shuttles electrons from NADH, via FMN and iron-sulfur (Fe-S) centers, to quinones in the respiratory chain. The immediate electron acceptor for the enzyme in this species is believed to be ubiquinone. Couples the redox reaction to proton translocation (for every two electrons transferred, four hydrogen ions are translocated across the cytoplasmic membrane), and thus conserves the redox energy in a proton gradient.</text>
</comment>
<dbReference type="OrthoDB" id="9791970at2"/>
<evidence type="ECO:0000256" key="10">
    <source>
        <dbReference type="ARBA" id="ARBA00023136"/>
    </source>
</evidence>
<keyword evidence="8 11" id="KW-1133">Transmembrane helix</keyword>
<comment type="similarity">
    <text evidence="2 11 12">Belongs to the complex I subunit 3 family.</text>
</comment>
<dbReference type="GO" id="GO:0050136">
    <property type="term" value="F:NADH dehydrogenase (quinone) (non-electrogenic) activity"/>
    <property type="evidence" value="ECO:0007669"/>
    <property type="project" value="UniProtKB-UniRule"/>
</dbReference>
<feature type="transmembrane region" description="Helical" evidence="11">
    <location>
        <begin position="6"/>
        <end position="30"/>
    </location>
</feature>
<dbReference type="Gene3D" id="1.20.58.1610">
    <property type="entry name" value="NADH:ubiquinone/plastoquinone oxidoreductase, chain 3"/>
    <property type="match status" value="1"/>
</dbReference>
<keyword evidence="4 11" id="KW-1003">Cell membrane</keyword>
<gene>
    <name evidence="11" type="primary">nuoA</name>
    <name evidence="13" type="ORF">DN745_09040</name>
</gene>
<dbReference type="InterPro" id="IPR000440">
    <property type="entry name" value="NADH_UbQ/plastoQ_OxRdtase_su3"/>
</dbReference>
<keyword evidence="5 11" id="KW-0812">Transmembrane</keyword>
<evidence type="ECO:0000313" key="13">
    <source>
        <dbReference type="EMBL" id="AWV89477.1"/>
    </source>
</evidence>
<dbReference type="GO" id="GO:0030964">
    <property type="term" value="C:NADH dehydrogenase complex"/>
    <property type="evidence" value="ECO:0007669"/>
    <property type="project" value="TreeGrafter"/>
</dbReference>
<evidence type="ECO:0000256" key="4">
    <source>
        <dbReference type="ARBA" id="ARBA00022475"/>
    </source>
</evidence>
<dbReference type="HAMAP" id="MF_01394">
    <property type="entry name" value="NDH1_NuoA"/>
    <property type="match status" value="1"/>
</dbReference>
<feature type="transmembrane region" description="Helical" evidence="11">
    <location>
        <begin position="62"/>
        <end position="84"/>
    </location>
</feature>
<dbReference type="EC" id="7.1.1.-" evidence="11"/>
<evidence type="ECO:0000256" key="7">
    <source>
        <dbReference type="ARBA" id="ARBA00022967"/>
    </source>
</evidence>
<dbReference type="Pfam" id="PF00507">
    <property type="entry name" value="Oxidored_q4"/>
    <property type="match status" value="1"/>
</dbReference>
<keyword evidence="7 11" id="KW-1278">Translocase</keyword>
<evidence type="ECO:0000256" key="11">
    <source>
        <dbReference type="HAMAP-Rule" id="MF_01394"/>
    </source>
</evidence>
<dbReference type="Proteomes" id="UP000249799">
    <property type="component" value="Chromosome"/>
</dbReference>
<dbReference type="PANTHER" id="PTHR11058">
    <property type="entry name" value="NADH-UBIQUINONE OXIDOREDUCTASE CHAIN 3"/>
    <property type="match status" value="1"/>
</dbReference>
<protein>
    <recommendedName>
        <fullName evidence="11">NADH-quinone oxidoreductase subunit A</fullName>
        <ecNumber evidence="11">7.1.1.-</ecNumber>
    </recommendedName>
    <alternativeName>
        <fullName evidence="11">NADH dehydrogenase I subunit A</fullName>
    </alternativeName>
    <alternativeName>
        <fullName evidence="11">NDH-1 subunit A</fullName>
    </alternativeName>
    <alternativeName>
        <fullName evidence="11">NUO1</fullName>
    </alternativeName>
</protein>
<dbReference type="InterPro" id="IPR023043">
    <property type="entry name" value="NAD(P)H_OxRDtase_bac/plastid"/>
</dbReference>
<evidence type="ECO:0000256" key="3">
    <source>
        <dbReference type="ARBA" id="ARBA00022448"/>
    </source>
</evidence>
<dbReference type="GO" id="GO:0008137">
    <property type="term" value="F:NADH dehydrogenase (ubiquinone) activity"/>
    <property type="evidence" value="ECO:0007669"/>
    <property type="project" value="InterPro"/>
</dbReference>
<evidence type="ECO:0000256" key="12">
    <source>
        <dbReference type="RuleBase" id="RU003639"/>
    </source>
</evidence>
<name>A0A2Z4FKG8_9DELT</name>
<dbReference type="InterPro" id="IPR038430">
    <property type="entry name" value="NDAH_ubi_oxred_su3_sf"/>
</dbReference>
<dbReference type="PANTHER" id="PTHR11058:SF22">
    <property type="entry name" value="NADH-QUINONE OXIDOREDUCTASE SUBUNIT A"/>
    <property type="match status" value="1"/>
</dbReference>
<evidence type="ECO:0000256" key="8">
    <source>
        <dbReference type="ARBA" id="ARBA00022989"/>
    </source>
</evidence>
<keyword evidence="14" id="KW-1185">Reference proteome</keyword>
<evidence type="ECO:0000256" key="9">
    <source>
        <dbReference type="ARBA" id="ARBA00023027"/>
    </source>
</evidence>
<keyword evidence="11" id="KW-0830">Ubiquinone</keyword>
<evidence type="ECO:0000256" key="2">
    <source>
        <dbReference type="ARBA" id="ARBA00008472"/>
    </source>
</evidence>
<evidence type="ECO:0000313" key="14">
    <source>
        <dbReference type="Proteomes" id="UP000249799"/>
    </source>
</evidence>
<keyword evidence="10 11" id="KW-0472">Membrane</keyword>
<proteinExistence type="inferred from homology"/>
<comment type="catalytic activity">
    <reaction evidence="11 12">
        <text>a quinone + NADH + 5 H(+)(in) = a quinol + NAD(+) + 4 H(+)(out)</text>
        <dbReference type="Rhea" id="RHEA:57888"/>
        <dbReference type="ChEBI" id="CHEBI:15378"/>
        <dbReference type="ChEBI" id="CHEBI:24646"/>
        <dbReference type="ChEBI" id="CHEBI:57540"/>
        <dbReference type="ChEBI" id="CHEBI:57945"/>
        <dbReference type="ChEBI" id="CHEBI:132124"/>
    </reaction>
</comment>
<dbReference type="RefSeq" id="WP_111334141.1">
    <property type="nucleotide sequence ID" value="NZ_CP030032.1"/>
</dbReference>
<dbReference type="GO" id="GO:0048038">
    <property type="term" value="F:quinone binding"/>
    <property type="evidence" value="ECO:0007669"/>
    <property type="project" value="UniProtKB-KW"/>
</dbReference>
<accession>A0A2Z4FKG8</accession>
<sequence length="125" mass="13729">MEVADYIGLILLAALAIATAGAVAGLARFVGPKNPTREKQIPYEAGSDPIGSPRSSRFSIKFYMIALSFILFDLETVFVIPWVISWRHSDALGFGLYSLGVMSIFIAILTIGLVYEWKQGGLEWD</sequence>
<feature type="transmembrane region" description="Helical" evidence="11">
    <location>
        <begin position="96"/>
        <end position="115"/>
    </location>
</feature>
<organism evidence="13 14">
    <name type="scientific">Bradymonas sediminis</name>
    <dbReference type="NCBI Taxonomy" id="1548548"/>
    <lineage>
        <taxon>Bacteria</taxon>
        <taxon>Deltaproteobacteria</taxon>
        <taxon>Bradymonadales</taxon>
        <taxon>Bradymonadaceae</taxon>
        <taxon>Bradymonas</taxon>
    </lineage>
</organism>
<reference evidence="13 14" key="1">
    <citation type="submission" date="2018-06" db="EMBL/GenBank/DDBJ databases">
        <title>Lujinxingia sediminis gen. nov. sp. nov., a new facultative anaerobic member of the class Deltaproteobacteria, and proposal of Lujinxingaceae fam. nov.</title>
        <authorList>
            <person name="Guo L.-Y."/>
            <person name="Li C.-M."/>
            <person name="Wang S."/>
            <person name="Du Z.-J."/>
        </authorList>
    </citation>
    <scope>NUCLEOTIDE SEQUENCE [LARGE SCALE GENOMIC DNA]</scope>
    <source>
        <strain evidence="13 14">FA350</strain>
    </source>
</reference>
<comment type="subcellular location">
    <subcellularLocation>
        <location evidence="11 12">Cell membrane</location>
        <topology evidence="11 12">Multi-pass membrane protein</topology>
    </subcellularLocation>
    <subcellularLocation>
        <location evidence="1">Membrane</location>
        <topology evidence="1">Multi-pass membrane protein</topology>
    </subcellularLocation>
</comment>
<evidence type="ECO:0000256" key="5">
    <source>
        <dbReference type="ARBA" id="ARBA00022692"/>
    </source>
</evidence>
<comment type="subunit">
    <text evidence="11">NDH-1 is composed of 14 different subunits. Subunits NuoA, H, J, K, L, M, N constitute the membrane sector of the complex.</text>
</comment>
<keyword evidence="9 11" id="KW-0520">NAD</keyword>